<sequence>MIDCHRRDPVRDVDRQGGKVFVAHEVAPYRGKGWPVTGPPAGDSVANLSIATDTEYQIRNPYPKKQTSVSEYTRPHERSASRYP</sequence>
<dbReference type="EMBL" id="BAAAZA010000056">
    <property type="protein sequence ID" value="GAA3904464.1"/>
    <property type="molecule type" value="Genomic_DNA"/>
</dbReference>
<comment type="caution">
    <text evidence="2">The sequence shown here is derived from an EMBL/GenBank/DDBJ whole genome shotgun (WGS) entry which is preliminary data.</text>
</comment>
<evidence type="ECO:0000256" key="1">
    <source>
        <dbReference type="SAM" id="MobiDB-lite"/>
    </source>
</evidence>
<keyword evidence="3" id="KW-1185">Reference proteome</keyword>
<feature type="region of interest" description="Disordered" evidence="1">
    <location>
        <begin position="57"/>
        <end position="84"/>
    </location>
</feature>
<gene>
    <name evidence="2" type="ORF">GCM10022207_87190</name>
</gene>
<dbReference type="Proteomes" id="UP001501563">
    <property type="component" value="Unassembled WGS sequence"/>
</dbReference>
<evidence type="ECO:0000313" key="3">
    <source>
        <dbReference type="Proteomes" id="UP001501563"/>
    </source>
</evidence>
<reference evidence="3" key="1">
    <citation type="journal article" date="2019" name="Int. J. Syst. Evol. Microbiol.">
        <title>The Global Catalogue of Microorganisms (GCM) 10K type strain sequencing project: providing services to taxonomists for standard genome sequencing and annotation.</title>
        <authorList>
            <consortium name="The Broad Institute Genomics Platform"/>
            <consortium name="The Broad Institute Genome Sequencing Center for Infectious Disease"/>
            <person name="Wu L."/>
            <person name="Ma J."/>
        </authorList>
    </citation>
    <scope>NUCLEOTIDE SEQUENCE [LARGE SCALE GENOMIC DNA]</scope>
    <source>
        <strain evidence="3">JCM 16578</strain>
    </source>
</reference>
<protein>
    <submittedName>
        <fullName evidence="2">Uncharacterized protein</fullName>
    </submittedName>
</protein>
<name>A0ABP7LR91_9ACTN</name>
<feature type="compositionally biased region" description="Basic and acidic residues" evidence="1">
    <location>
        <begin position="73"/>
        <end position="84"/>
    </location>
</feature>
<organism evidence="2 3">
    <name type="scientific">Streptomyces lannensis</name>
    <dbReference type="NCBI Taxonomy" id="766498"/>
    <lineage>
        <taxon>Bacteria</taxon>
        <taxon>Bacillati</taxon>
        <taxon>Actinomycetota</taxon>
        <taxon>Actinomycetes</taxon>
        <taxon>Kitasatosporales</taxon>
        <taxon>Streptomycetaceae</taxon>
        <taxon>Streptomyces</taxon>
    </lineage>
</organism>
<accession>A0ABP7LR91</accession>
<proteinExistence type="predicted"/>
<evidence type="ECO:0000313" key="2">
    <source>
        <dbReference type="EMBL" id="GAA3904464.1"/>
    </source>
</evidence>